<evidence type="ECO:0000313" key="2">
    <source>
        <dbReference type="Proteomes" id="UP000324800"/>
    </source>
</evidence>
<organism evidence="1 2">
    <name type="scientific">Streblomastix strix</name>
    <dbReference type="NCBI Taxonomy" id="222440"/>
    <lineage>
        <taxon>Eukaryota</taxon>
        <taxon>Metamonada</taxon>
        <taxon>Preaxostyla</taxon>
        <taxon>Oxymonadida</taxon>
        <taxon>Streblomastigidae</taxon>
        <taxon>Streblomastix</taxon>
    </lineage>
</organism>
<reference evidence="1 2" key="1">
    <citation type="submission" date="2019-03" db="EMBL/GenBank/DDBJ databases">
        <title>Single cell metagenomics reveals metabolic interactions within the superorganism composed of flagellate Streblomastix strix and complex community of Bacteroidetes bacteria on its surface.</title>
        <authorList>
            <person name="Treitli S.C."/>
            <person name="Kolisko M."/>
            <person name="Husnik F."/>
            <person name="Keeling P."/>
            <person name="Hampl V."/>
        </authorList>
    </citation>
    <scope>NUCLEOTIDE SEQUENCE [LARGE SCALE GENOMIC DNA]</scope>
    <source>
        <strain evidence="1">ST1C</strain>
    </source>
</reference>
<proteinExistence type="predicted"/>
<comment type="caution">
    <text evidence="1">The sequence shown here is derived from an EMBL/GenBank/DDBJ whole genome shotgun (WGS) entry which is preliminary data.</text>
</comment>
<protein>
    <submittedName>
        <fullName evidence="1">Uncharacterized protein</fullName>
    </submittedName>
</protein>
<gene>
    <name evidence="1" type="ORF">EZS28_014594</name>
</gene>
<evidence type="ECO:0000313" key="1">
    <source>
        <dbReference type="EMBL" id="KAA6389883.1"/>
    </source>
</evidence>
<dbReference type="AlphaFoldDB" id="A0A5J4W5P6"/>
<sequence>MVQPDNHDKESKWEMEKDTRCESAEQRDCRLPLQNARFKRGETNNQTWRLGHFTRPFLCILSLNGPNRITTIPSIQIPEQPLHIQSKNIWNRTLTNIFRN</sequence>
<dbReference type="Proteomes" id="UP000324800">
    <property type="component" value="Unassembled WGS sequence"/>
</dbReference>
<dbReference type="EMBL" id="SNRW01003421">
    <property type="protein sequence ID" value="KAA6389883.1"/>
    <property type="molecule type" value="Genomic_DNA"/>
</dbReference>
<accession>A0A5J4W5P6</accession>
<name>A0A5J4W5P6_9EUKA</name>